<dbReference type="EMBL" id="OB660946">
    <property type="protein sequence ID" value="CAD7226831.1"/>
    <property type="molecule type" value="Genomic_DNA"/>
</dbReference>
<accession>A0A7R8ZNU3</accession>
<proteinExistence type="predicted"/>
<gene>
    <name evidence="2" type="ORF">CTOB1V02_LOCUS4745</name>
</gene>
<feature type="compositionally biased region" description="Basic and acidic residues" evidence="1">
    <location>
        <begin position="58"/>
        <end position="70"/>
    </location>
</feature>
<organism evidence="2">
    <name type="scientific">Cyprideis torosa</name>
    <dbReference type="NCBI Taxonomy" id="163714"/>
    <lineage>
        <taxon>Eukaryota</taxon>
        <taxon>Metazoa</taxon>
        <taxon>Ecdysozoa</taxon>
        <taxon>Arthropoda</taxon>
        <taxon>Crustacea</taxon>
        <taxon>Oligostraca</taxon>
        <taxon>Ostracoda</taxon>
        <taxon>Podocopa</taxon>
        <taxon>Podocopida</taxon>
        <taxon>Cytherocopina</taxon>
        <taxon>Cytheroidea</taxon>
        <taxon>Cytherideidae</taxon>
        <taxon>Cyprideis</taxon>
    </lineage>
</organism>
<sequence length="321" mass="37459">MRSVDVRWYCLSFTSRRIDHANITLEERRLLTREEALKIVDADLHPLSPSLPDPSIPQERHYHDRRRDGNWGRSNQQDAEILSLPMPRQHFVYEYPSQEVSDIHTHFNSKNMYNSLANGDTFQRKSLIPGIPSRNVPYRTFLEELGSRAIPYDRYSRVHKPYPQTRSLLRWHPFRAAGGSGTTDNKDGEEFELCLQAAFQYAGLFDAGRGSNCVANCLVHLLFLCDVVLQIVLLLHLQMNNRVVRECPLGCRRRISHNPDPAVLYRNKLHHHQRSHEVLLFVWWRSTPAKCLQEMVAPTVMQKRIQRILNTKNSFEREVKA</sequence>
<evidence type="ECO:0000313" key="2">
    <source>
        <dbReference type="EMBL" id="CAD7226831.1"/>
    </source>
</evidence>
<protein>
    <submittedName>
        <fullName evidence="2">Uncharacterized protein</fullName>
    </submittedName>
</protein>
<name>A0A7R8ZNU3_9CRUS</name>
<dbReference type="AlphaFoldDB" id="A0A7R8ZNU3"/>
<evidence type="ECO:0000256" key="1">
    <source>
        <dbReference type="SAM" id="MobiDB-lite"/>
    </source>
</evidence>
<feature type="region of interest" description="Disordered" evidence="1">
    <location>
        <begin position="48"/>
        <end position="73"/>
    </location>
</feature>
<reference evidence="2" key="1">
    <citation type="submission" date="2020-11" db="EMBL/GenBank/DDBJ databases">
        <authorList>
            <person name="Tran Van P."/>
        </authorList>
    </citation>
    <scope>NUCLEOTIDE SEQUENCE</scope>
</reference>